<organism evidence="1 2">
    <name type="scientific">Trichoglossum hirsutum</name>
    <dbReference type="NCBI Taxonomy" id="265104"/>
    <lineage>
        <taxon>Eukaryota</taxon>
        <taxon>Fungi</taxon>
        <taxon>Dikarya</taxon>
        <taxon>Ascomycota</taxon>
        <taxon>Pezizomycotina</taxon>
        <taxon>Geoglossomycetes</taxon>
        <taxon>Geoglossales</taxon>
        <taxon>Geoglossaceae</taxon>
        <taxon>Trichoglossum</taxon>
    </lineage>
</organism>
<keyword evidence="2" id="KW-1185">Reference proteome</keyword>
<evidence type="ECO:0000313" key="1">
    <source>
        <dbReference type="EMBL" id="KAH0543948.1"/>
    </source>
</evidence>
<proteinExistence type="predicted"/>
<reference evidence="1" key="1">
    <citation type="submission" date="2021-03" db="EMBL/GenBank/DDBJ databases">
        <title>Comparative genomics and phylogenomic investigation of the class Geoglossomycetes provide insights into ecological specialization and systematics.</title>
        <authorList>
            <person name="Melie T."/>
            <person name="Pirro S."/>
            <person name="Miller A.N."/>
            <person name="Quandt A."/>
        </authorList>
    </citation>
    <scope>NUCLEOTIDE SEQUENCE</scope>
    <source>
        <strain evidence="1">CAQ_001_2017</strain>
    </source>
</reference>
<sequence length="141" mass="14974">MAERTLGYAGTGSYGYDNVTVGWQGQGGPTLDHQVVAGIATKNISWTGMLGLSSLPTNFTDFNHPQPSLLGTLKDKGMVGSLSWGYTAGAAYRGQGSFGSLTLGGYDETRFIKNNLTLKFGEDSSWDLLIDIQGISVAIIM</sequence>
<dbReference type="SUPFAM" id="SSF50630">
    <property type="entry name" value="Acid proteases"/>
    <property type="match status" value="1"/>
</dbReference>
<dbReference type="InterPro" id="IPR021109">
    <property type="entry name" value="Peptidase_aspartic_dom_sf"/>
</dbReference>
<feature type="non-terminal residue" evidence="1">
    <location>
        <position position="141"/>
    </location>
</feature>
<dbReference type="AlphaFoldDB" id="A0A9P8IAM1"/>
<dbReference type="Gene3D" id="2.40.70.10">
    <property type="entry name" value="Acid Proteases"/>
    <property type="match status" value="1"/>
</dbReference>
<evidence type="ECO:0000313" key="2">
    <source>
        <dbReference type="Proteomes" id="UP000750711"/>
    </source>
</evidence>
<dbReference type="Proteomes" id="UP000750711">
    <property type="component" value="Unassembled WGS sequence"/>
</dbReference>
<protein>
    <submittedName>
        <fullName evidence="1">Uncharacterized protein</fullName>
    </submittedName>
</protein>
<accession>A0A9P8IAM1</accession>
<gene>
    <name evidence="1" type="ORF">GP486_008541</name>
</gene>
<dbReference type="EMBL" id="JAGHQM010003441">
    <property type="protein sequence ID" value="KAH0543948.1"/>
    <property type="molecule type" value="Genomic_DNA"/>
</dbReference>
<comment type="caution">
    <text evidence="1">The sequence shown here is derived from an EMBL/GenBank/DDBJ whole genome shotgun (WGS) entry which is preliminary data.</text>
</comment>
<name>A0A9P8IAM1_9PEZI</name>